<comment type="caution">
    <text evidence="5">The sequence shown here is derived from an EMBL/GenBank/DDBJ whole genome shotgun (WGS) entry which is preliminary data.</text>
</comment>
<reference evidence="5" key="1">
    <citation type="submission" date="2021-06" db="EMBL/GenBank/DDBJ databases">
        <authorList>
            <person name="Kallberg Y."/>
            <person name="Tangrot J."/>
            <person name="Rosling A."/>
        </authorList>
    </citation>
    <scope>NUCLEOTIDE SEQUENCE</scope>
    <source>
        <strain evidence="5">MA453B</strain>
    </source>
</reference>
<dbReference type="InterPro" id="IPR035979">
    <property type="entry name" value="RBD_domain_sf"/>
</dbReference>
<dbReference type="GO" id="GO:0006406">
    <property type="term" value="P:mRNA export from nucleus"/>
    <property type="evidence" value="ECO:0007669"/>
    <property type="project" value="TreeGrafter"/>
</dbReference>
<evidence type="ECO:0000313" key="5">
    <source>
        <dbReference type="EMBL" id="CAG8568695.1"/>
    </source>
</evidence>
<dbReference type="AlphaFoldDB" id="A0A9N9FX06"/>
<dbReference type="PROSITE" id="PS50102">
    <property type="entry name" value="RRM"/>
    <property type="match status" value="1"/>
</dbReference>
<dbReference type="Gene3D" id="3.30.70.330">
    <property type="match status" value="1"/>
</dbReference>
<dbReference type="PANTHER" id="PTHR19965">
    <property type="entry name" value="RNA AND EXPORT FACTOR BINDING PROTEIN"/>
    <property type="match status" value="1"/>
</dbReference>
<protein>
    <submittedName>
        <fullName evidence="5">27026_t:CDS:1</fullName>
    </submittedName>
</protein>
<feature type="domain" description="RRM" evidence="4">
    <location>
        <begin position="183"/>
        <end position="261"/>
    </location>
</feature>
<dbReference type="OrthoDB" id="6159137at2759"/>
<evidence type="ECO:0000313" key="6">
    <source>
        <dbReference type="Proteomes" id="UP000789405"/>
    </source>
</evidence>
<dbReference type="InterPro" id="IPR051229">
    <property type="entry name" value="ALYREF_mRNA_export"/>
</dbReference>
<proteinExistence type="predicted"/>
<feature type="non-terminal residue" evidence="5">
    <location>
        <position position="313"/>
    </location>
</feature>
<organism evidence="5 6">
    <name type="scientific">Dentiscutata erythropus</name>
    <dbReference type="NCBI Taxonomy" id="1348616"/>
    <lineage>
        <taxon>Eukaryota</taxon>
        <taxon>Fungi</taxon>
        <taxon>Fungi incertae sedis</taxon>
        <taxon>Mucoromycota</taxon>
        <taxon>Glomeromycotina</taxon>
        <taxon>Glomeromycetes</taxon>
        <taxon>Diversisporales</taxon>
        <taxon>Gigasporaceae</taxon>
        <taxon>Dentiscutata</taxon>
    </lineage>
</organism>
<keyword evidence="6" id="KW-1185">Reference proteome</keyword>
<dbReference type="PANTHER" id="PTHR19965:SF35">
    <property type="entry name" value="RNA ANNEALING PROTEIN YRA1"/>
    <property type="match status" value="1"/>
</dbReference>
<gene>
    <name evidence="5" type="ORF">DERYTH_LOCUS6097</name>
</gene>
<dbReference type="SMART" id="SM00360">
    <property type="entry name" value="RRM"/>
    <property type="match status" value="1"/>
</dbReference>
<evidence type="ECO:0000256" key="1">
    <source>
        <dbReference type="ARBA" id="ARBA00022884"/>
    </source>
</evidence>
<dbReference type="GO" id="GO:0005634">
    <property type="term" value="C:nucleus"/>
    <property type="evidence" value="ECO:0007669"/>
    <property type="project" value="TreeGrafter"/>
</dbReference>
<dbReference type="GO" id="GO:0003729">
    <property type="term" value="F:mRNA binding"/>
    <property type="evidence" value="ECO:0007669"/>
    <property type="project" value="TreeGrafter"/>
</dbReference>
<dbReference type="Proteomes" id="UP000789405">
    <property type="component" value="Unassembled WGS sequence"/>
</dbReference>
<dbReference type="SUPFAM" id="SSF54928">
    <property type="entry name" value="RNA-binding domain, RBD"/>
    <property type="match status" value="1"/>
</dbReference>
<feature type="compositionally biased region" description="Low complexity" evidence="3">
    <location>
        <begin position="44"/>
        <end position="62"/>
    </location>
</feature>
<accession>A0A9N9FX06</accession>
<feature type="region of interest" description="Disordered" evidence="3">
    <location>
        <begin position="44"/>
        <end position="84"/>
    </location>
</feature>
<sequence length="313" mass="34373">FQLLRTTSITTFLQSSYFNMDRIDMSLDDIIKTNKKKLKQGTKVIANGNNSNANNGSPNNKNRTGPIRARSTGKKLTRQKANPYPKKTSKHYFWVFCVLPDGKPKINKTGNSNGVWRHDLFPTLLPGSNQTKRTGALNGSSIQHRLGTGKPLVGSGVASRLSIKGVAGVKQSEFSFKGEGGPATIIISNLAPGTSANDIKTVFMEFGDISTVDMREERHFRGAPVTAELTFESKASALTAINKYNTALVDGRVLKVQFKQSNTNAGVASYRMRNKVKPQLASSARNGRLYSDQLVSDVSEFIVRLNRIEFDVI</sequence>
<name>A0A9N9FX06_9GLOM</name>
<keyword evidence="1 2" id="KW-0694">RNA-binding</keyword>
<evidence type="ECO:0000256" key="3">
    <source>
        <dbReference type="SAM" id="MobiDB-lite"/>
    </source>
</evidence>
<evidence type="ECO:0000259" key="4">
    <source>
        <dbReference type="PROSITE" id="PS50102"/>
    </source>
</evidence>
<evidence type="ECO:0000256" key="2">
    <source>
        <dbReference type="PROSITE-ProRule" id="PRU00176"/>
    </source>
</evidence>
<dbReference type="InterPro" id="IPR000504">
    <property type="entry name" value="RRM_dom"/>
</dbReference>
<dbReference type="Pfam" id="PF00076">
    <property type="entry name" value="RRM_1"/>
    <property type="match status" value="1"/>
</dbReference>
<dbReference type="EMBL" id="CAJVPY010002677">
    <property type="protein sequence ID" value="CAG8568695.1"/>
    <property type="molecule type" value="Genomic_DNA"/>
</dbReference>
<dbReference type="InterPro" id="IPR012677">
    <property type="entry name" value="Nucleotide-bd_a/b_plait_sf"/>
</dbReference>